<keyword evidence="3" id="KW-1185">Reference proteome</keyword>
<accession>A0A1R4K0R9</accession>
<dbReference type="Proteomes" id="UP000188342">
    <property type="component" value="Unassembled WGS sequence"/>
</dbReference>
<protein>
    <submittedName>
        <fullName evidence="2">Uncharacterized protein</fullName>
    </submittedName>
</protein>
<name>A0A1R4K0R9_9ACTN</name>
<gene>
    <name evidence="2" type="ORF">FM114_10705</name>
</gene>
<organism evidence="2 3">
    <name type="scientific">Luteococcus japonicus LSP_Lj1</name>
    <dbReference type="NCBI Taxonomy" id="1255658"/>
    <lineage>
        <taxon>Bacteria</taxon>
        <taxon>Bacillati</taxon>
        <taxon>Actinomycetota</taxon>
        <taxon>Actinomycetes</taxon>
        <taxon>Propionibacteriales</taxon>
        <taxon>Propionibacteriaceae</taxon>
        <taxon>Luteococcus</taxon>
    </lineage>
</organism>
<evidence type="ECO:0000313" key="3">
    <source>
        <dbReference type="Proteomes" id="UP000188342"/>
    </source>
</evidence>
<feature type="compositionally biased region" description="Low complexity" evidence="1">
    <location>
        <begin position="282"/>
        <end position="305"/>
    </location>
</feature>
<dbReference type="RefSeq" id="WP_094765149.1">
    <property type="nucleotide sequence ID" value="NZ_FUKQ01000040.1"/>
</dbReference>
<proteinExistence type="predicted"/>
<dbReference type="OrthoDB" id="505641at2"/>
<reference evidence="2 3" key="1">
    <citation type="submission" date="2017-02" db="EMBL/GenBank/DDBJ databases">
        <authorList>
            <person name="Peterson S.W."/>
        </authorList>
    </citation>
    <scope>NUCLEOTIDE SEQUENCE [LARGE SCALE GENOMIC DNA]</scope>
    <source>
        <strain evidence="2 3">LSP_Lj1</strain>
    </source>
</reference>
<feature type="region of interest" description="Disordered" evidence="1">
    <location>
        <begin position="282"/>
        <end position="321"/>
    </location>
</feature>
<evidence type="ECO:0000313" key="2">
    <source>
        <dbReference type="EMBL" id="SJN37917.1"/>
    </source>
</evidence>
<dbReference type="AlphaFoldDB" id="A0A1R4K0R9"/>
<evidence type="ECO:0000256" key="1">
    <source>
        <dbReference type="SAM" id="MobiDB-lite"/>
    </source>
</evidence>
<dbReference type="EMBL" id="FUKQ01000040">
    <property type="protein sequence ID" value="SJN37917.1"/>
    <property type="molecule type" value="Genomic_DNA"/>
</dbReference>
<sequence length="708" mass="75537">MIHIPCLGLPLPARTPRRSRALTLAALTGLVLPLGISPASAATSFRLDGPTIDADQEGRGIALRINPASGTQLDCDSLSLQAVEAGGANDLAIDWQASGCWSGGANLVTTIPAGLASGRVRITGQSDGHAPSGTASIDGTEVQALVGAQGAEASTQELAGSFGWVVPGTIPQGASGRLSMRVIPTRGASLDCDSVSLEVQDESGRWQAMAVDRGASGCWSGGAHIVSSVADRHAGRPVRLRGTAVRTSSAQPVMVASLEVAGRSQRVGVKTVSSADIELTPAPSAEASAPVSQAPAAQNPAPQGPGTTPTRPAGSVTGLDLPRIPWEGGADYYRAFPDAERAGWTDPAHFPISVWWGGASTDAEVQYDKSLGINTYAVTSPEMDSSLFARNKVSYIGSGTRNQSRNDPAWAGDYLDDGVDGRFEAAQGLGHLQNLANQLPDHRKVRYANFTGMVISWHKNNARWDTAATDYTSRFTDVMSLDTYWYSSNQCDWENPNGFAYQVPFAKKNCRTGQNYGRSVQSLRWRDAQDGRLQPVWNFIENVDVTVDGTSHHDVTAAQIKAAAISSIIHEARGLVWFNQSFGGRCSTGNAVRDSQRKDYPCRDQVLAMGEVNNLVLSLAPVLNTQSYEWDFGDGLDTMLKFHDGAAHIFAMSDDLTAPGRRTFRVPPELRGRTVEVVGENRTITPAADGTFSDDFATVDSYRVYRIG</sequence>